<dbReference type="AlphaFoldDB" id="A0A8H5HQ45"/>
<feature type="region of interest" description="Disordered" evidence="1">
    <location>
        <begin position="401"/>
        <end position="435"/>
    </location>
</feature>
<proteinExistence type="predicted"/>
<reference evidence="2 3" key="1">
    <citation type="journal article" date="2020" name="ISME J.">
        <title>Uncovering the hidden diversity of litter-decomposition mechanisms in mushroom-forming fungi.</title>
        <authorList>
            <person name="Floudas D."/>
            <person name="Bentzer J."/>
            <person name="Ahren D."/>
            <person name="Johansson T."/>
            <person name="Persson P."/>
            <person name="Tunlid A."/>
        </authorList>
    </citation>
    <scope>NUCLEOTIDE SEQUENCE [LARGE SCALE GENOMIC DNA]</scope>
    <source>
        <strain evidence="2 3">CBS 406.79</strain>
    </source>
</reference>
<evidence type="ECO:0000313" key="2">
    <source>
        <dbReference type="EMBL" id="KAF5387408.1"/>
    </source>
</evidence>
<evidence type="ECO:0000313" key="3">
    <source>
        <dbReference type="Proteomes" id="UP000518752"/>
    </source>
</evidence>
<keyword evidence="3" id="KW-1185">Reference proteome</keyword>
<organism evidence="2 3">
    <name type="scientific">Collybiopsis confluens</name>
    <dbReference type="NCBI Taxonomy" id="2823264"/>
    <lineage>
        <taxon>Eukaryota</taxon>
        <taxon>Fungi</taxon>
        <taxon>Dikarya</taxon>
        <taxon>Basidiomycota</taxon>
        <taxon>Agaricomycotina</taxon>
        <taxon>Agaricomycetes</taxon>
        <taxon>Agaricomycetidae</taxon>
        <taxon>Agaricales</taxon>
        <taxon>Marasmiineae</taxon>
        <taxon>Omphalotaceae</taxon>
        <taxon>Collybiopsis</taxon>
    </lineage>
</organism>
<feature type="region of interest" description="Disordered" evidence="1">
    <location>
        <begin position="123"/>
        <end position="149"/>
    </location>
</feature>
<dbReference type="Proteomes" id="UP000518752">
    <property type="component" value="Unassembled WGS sequence"/>
</dbReference>
<protein>
    <submittedName>
        <fullName evidence="2">Uncharacterized protein</fullName>
    </submittedName>
</protein>
<dbReference type="EMBL" id="JAACJN010000032">
    <property type="protein sequence ID" value="KAF5387408.1"/>
    <property type="molecule type" value="Genomic_DNA"/>
</dbReference>
<feature type="compositionally biased region" description="Polar residues" evidence="1">
    <location>
        <begin position="401"/>
        <end position="420"/>
    </location>
</feature>
<comment type="caution">
    <text evidence="2">The sequence shown here is derived from an EMBL/GenBank/DDBJ whole genome shotgun (WGS) entry which is preliminary data.</text>
</comment>
<gene>
    <name evidence="2" type="ORF">D9757_007804</name>
</gene>
<sequence>MSIILVGMVYFVYSTYIIYIGLKGFSLRPWISWADPHFDFGQVDLIPLVIWGSGQESIALPSTVQAPHMVVTGNLVSSLWYHLWKLKLRGDANGDVLPQGRNFDRAFLTPTRLKSVSQMMLMSSSDAHGGTPTSPSSSTSMASPCTPDHPHALDLDAEDHIFIADAYFDAPQQKISTLVEGRLTVPHASLPRYFTTFHAEMDLPGCLGTSLVIAMTQLRNLLLKIPCALARWSRMRIPYRSGRESLRVGCSFVGIHLANCFEKYTKWQQKLSDLPRPPERSPYSHAPNAVLARLAPFLGSPGRILRYEKLMDIFNQLRVIDAERRLFEQPPPPEPDVFMSSSDSSSVFTSPHPSVSRLHHLSPAPSQPESRSLGHMLLNHVETQTPSSDSSRLSEQLSNAFLSESPSPGHNSFSKASNLSPVKKDNPDGLLSKRSPKSLWNRFRRGFLHHVLRVVNV</sequence>
<accession>A0A8H5HQ45</accession>
<evidence type="ECO:0000256" key="1">
    <source>
        <dbReference type="SAM" id="MobiDB-lite"/>
    </source>
</evidence>
<name>A0A8H5HQ45_9AGAR</name>
<feature type="compositionally biased region" description="Low complexity" evidence="1">
    <location>
        <begin position="131"/>
        <end position="146"/>
    </location>
</feature>
<feature type="compositionally biased region" description="Low complexity" evidence="1">
    <location>
        <begin position="336"/>
        <end position="356"/>
    </location>
</feature>
<feature type="region of interest" description="Disordered" evidence="1">
    <location>
        <begin position="328"/>
        <end position="371"/>
    </location>
</feature>